<dbReference type="PANTHER" id="PTHR34702:SF1">
    <property type="entry name" value="NA(+)_H(+) ANTIPORTER SUBUNIT F"/>
    <property type="match status" value="1"/>
</dbReference>
<evidence type="ECO:0000256" key="8">
    <source>
        <dbReference type="SAM" id="MobiDB-lite"/>
    </source>
</evidence>
<keyword evidence="6 9" id="KW-1133">Transmembrane helix</keyword>
<keyword evidence="11" id="KW-1185">Reference proteome</keyword>
<dbReference type="InterPro" id="IPR007208">
    <property type="entry name" value="MrpF/PhaF-like"/>
</dbReference>
<accession>A0ABS2KWN8</accession>
<evidence type="ECO:0000256" key="1">
    <source>
        <dbReference type="ARBA" id="ARBA00004651"/>
    </source>
</evidence>
<keyword evidence="3" id="KW-0813">Transport</keyword>
<gene>
    <name evidence="10" type="ORF">JOE42_003096</name>
</gene>
<evidence type="ECO:0000256" key="2">
    <source>
        <dbReference type="ARBA" id="ARBA00009212"/>
    </source>
</evidence>
<dbReference type="Proteomes" id="UP000703038">
    <property type="component" value="Unassembled WGS sequence"/>
</dbReference>
<dbReference type="PANTHER" id="PTHR34702">
    <property type="entry name" value="NA(+)/H(+) ANTIPORTER SUBUNIT F1"/>
    <property type="match status" value="1"/>
</dbReference>
<comment type="subcellular location">
    <subcellularLocation>
        <location evidence="1">Cell membrane</location>
        <topology evidence="1">Multi-pass membrane protein</topology>
    </subcellularLocation>
</comment>
<keyword evidence="4" id="KW-1003">Cell membrane</keyword>
<keyword evidence="7 9" id="KW-0472">Membrane</keyword>
<reference evidence="10 11" key="1">
    <citation type="submission" date="2021-01" db="EMBL/GenBank/DDBJ databases">
        <title>Genomics of switchgrass bacterial isolates.</title>
        <authorList>
            <person name="Shade A."/>
        </authorList>
    </citation>
    <scope>NUCLEOTIDE SEQUENCE [LARGE SCALE GENOMIC DNA]</scope>
    <source>
        <strain evidence="10 11">PvP111</strain>
    </source>
</reference>
<evidence type="ECO:0000256" key="6">
    <source>
        <dbReference type="ARBA" id="ARBA00022989"/>
    </source>
</evidence>
<name>A0ABS2KWN8_9NOCA</name>
<evidence type="ECO:0000313" key="11">
    <source>
        <dbReference type="Proteomes" id="UP000703038"/>
    </source>
</evidence>
<dbReference type="Pfam" id="PF04066">
    <property type="entry name" value="MrpF_PhaF"/>
    <property type="match status" value="1"/>
</dbReference>
<feature type="transmembrane region" description="Helical" evidence="9">
    <location>
        <begin position="33"/>
        <end position="53"/>
    </location>
</feature>
<evidence type="ECO:0000256" key="7">
    <source>
        <dbReference type="ARBA" id="ARBA00023136"/>
    </source>
</evidence>
<dbReference type="NCBIfam" id="NF005930">
    <property type="entry name" value="PRK07948.1"/>
    <property type="match status" value="1"/>
</dbReference>
<sequence>MTVVLTISGVLLLAAAVITAYRLLAGPDSLDRLVAVDTIIALTVCGVMVWSVYSRDTTLVPSIVALSVVGFVGSVSVARFRVSDTPEKRKAAAAAAARTPHPPHDTESRDRRQEKR</sequence>
<evidence type="ECO:0000256" key="3">
    <source>
        <dbReference type="ARBA" id="ARBA00022448"/>
    </source>
</evidence>
<feature type="region of interest" description="Disordered" evidence="8">
    <location>
        <begin position="82"/>
        <end position="116"/>
    </location>
</feature>
<proteinExistence type="inferred from homology"/>
<comment type="similarity">
    <text evidence="2">Belongs to the CPA3 antiporters (TC 2.A.63) subunit F family.</text>
</comment>
<evidence type="ECO:0000256" key="9">
    <source>
        <dbReference type="SAM" id="Phobius"/>
    </source>
</evidence>
<organism evidence="10 11">
    <name type="scientific">Rhodococcoides corynebacterioides</name>
    <dbReference type="NCBI Taxonomy" id="53972"/>
    <lineage>
        <taxon>Bacteria</taxon>
        <taxon>Bacillati</taxon>
        <taxon>Actinomycetota</taxon>
        <taxon>Actinomycetes</taxon>
        <taxon>Mycobacteriales</taxon>
        <taxon>Nocardiaceae</taxon>
        <taxon>Rhodococcoides</taxon>
    </lineage>
</organism>
<comment type="caution">
    <text evidence="10">The sequence shown here is derived from an EMBL/GenBank/DDBJ whole genome shotgun (WGS) entry which is preliminary data.</text>
</comment>
<evidence type="ECO:0000313" key="10">
    <source>
        <dbReference type="EMBL" id="MBM7416363.1"/>
    </source>
</evidence>
<protein>
    <submittedName>
        <fullName evidence="10">Multicomponent Na+:H+ antiporter subunit F</fullName>
    </submittedName>
</protein>
<keyword evidence="5 9" id="KW-0812">Transmembrane</keyword>
<dbReference type="EMBL" id="JAFBBK010000001">
    <property type="protein sequence ID" value="MBM7416363.1"/>
    <property type="molecule type" value="Genomic_DNA"/>
</dbReference>
<evidence type="ECO:0000256" key="4">
    <source>
        <dbReference type="ARBA" id="ARBA00022475"/>
    </source>
</evidence>
<evidence type="ECO:0000256" key="5">
    <source>
        <dbReference type="ARBA" id="ARBA00022692"/>
    </source>
</evidence>
<feature type="transmembrane region" description="Helical" evidence="9">
    <location>
        <begin position="59"/>
        <end position="80"/>
    </location>
</feature>
<feature type="compositionally biased region" description="Basic and acidic residues" evidence="8">
    <location>
        <begin position="102"/>
        <end position="116"/>
    </location>
</feature>
<feature type="transmembrane region" description="Helical" evidence="9">
    <location>
        <begin position="6"/>
        <end position="24"/>
    </location>
</feature>